<name>A0A250IDG6_9BACT</name>
<sequence length="254" mass="27318">MPATQENEIAITVHAPELVGNDGRPLAVVHGMERALPGLRLAWTISSEGKRIPVPQREAFLARGRPNGRGFPLLRNGDDDFRVTVTGLELPAGSSPGGQSQLDIHAVLPLAVDGIAAAAEVLEAIAEGARAFWGHATPFNAGVDIARQTKNWAANPQPPPRGLPALKLPWNIRSPEIPHRLGWLNYWSAAAARAIGFPDPARDVELLSRSRRTATGGWVVQLTDAPLDLDNPAHLDALKRAYERFPEIGGRATP</sequence>
<gene>
    <name evidence="1" type="ORF">MEBOL_003344</name>
</gene>
<dbReference type="RefSeq" id="WP_095978401.1">
    <property type="nucleotide sequence ID" value="NZ_CP022163.1"/>
</dbReference>
<dbReference type="KEGG" id="mbd:MEBOL_003344"/>
<protein>
    <submittedName>
        <fullName evidence="1">Uncharacterized protein</fullName>
    </submittedName>
</protein>
<dbReference type="OrthoDB" id="9553371at2"/>
<dbReference type="Proteomes" id="UP000217289">
    <property type="component" value="Chromosome"/>
</dbReference>
<accession>A0A250IDG6</accession>
<reference evidence="1 2" key="1">
    <citation type="submission" date="2017-06" db="EMBL/GenBank/DDBJ databases">
        <authorList>
            <person name="Kim H.J."/>
            <person name="Triplett B.A."/>
        </authorList>
    </citation>
    <scope>NUCLEOTIDE SEQUENCE [LARGE SCALE GENOMIC DNA]</scope>
    <source>
        <strain evidence="1 2">DSM 14713</strain>
    </source>
</reference>
<dbReference type="EMBL" id="CP022163">
    <property type="protein sequence ID" value="ATB29889.1"/>
    <property type="molecule type" value="Genomic_DNA"/>
</dbReference>
<dbReference type="AlphaFoldDB" id="A0A250IDG6"/>
<evidence type="ECO:0000313" key="1">
    <source>
        <dbReference type="EMBL" id="ATB29889.1"/>
    </source>
</evidence>
<evidence type="ECO:0000313" key="2">
    <source>
        <dbReference type="Proteomes" id="UP000217289"/>
    </source>
</evidence>
<dbReference type="InterPro" id="IPR045997">
    <property type="entry name" value="DUF5953"/>
</dbReference>
<proteinExistence type="predicted"/>
<dbReference type="Pfam" id="PF19378">
    <property type="entry name" value="DUF5953"/>
    <property type="match status" value="1"/>
</dbReference>
<keyword evidence="2" id="KW-1185">Reference proteome</keyword>
<organism evidence="1 2">
    <name type="scientific">Melittangium boletus DSM 14713</name>
    <dbReference type="NCBI Taxonomy" id="1294270"/>
    <lineage>
        <taxon>Bacteria</taxon>
        <taxon>Pseudomonadati</taxon>
        <taxon>Myxococcota</taxon>
        <taxon>Myxococcia</taxon>
        <taxon>Myxococcales</taxon>
        <taxon>Cystobacterineae</taxon>
        <taxon>Archangiaceae</taxon>
        <taxon>Melittangium</taxon>
    </lineage>
</organism>